<dbReference type="OrthoDB" id="52928at2"/>
<accession>A0A4R4WSB3</accession>
<dbReference type="Pfam" id="PF01527">
    <property type="entry name" value="HTH_Tnp_1"/>
    <property type="match status" value="1"/>
</dbReference>
<dbReference type="GO" id="GO:0006313">
    <property type="term" value="P:DNA transposition"/>
    <property type="evidence" value="ECO:0007669"/>
    <property type="project" value="InterPro"/>
</dbReference>
<dbReference type="Gene3D" id="1.10.10.60">
    <property type="entry name" value="Homeodomain-like"/>
    <property type="match status" value="1"/>
</dbReference>
<feature type="coiled-coil region" evidence="1">
    <location>
        <begin position="67"/>
        <end position="94"/>
    </location>
</feature>
<protein>
    <submittedName>
        <fullName evidence="2">Transposase</fullName>
    </submittedName>
</protein>
<keyword evidence="3" id="KW-1185">Reference proteome</keyword>
<dbReference type="Proteomes" id="UP000294543">
    <property type="component" value="Unassembled WGS sequence"/>
</dbReference>
<sequence length="200" mass="22743">MAGKRKSFSPEFRETAAREVVDNSRPIADVAREIGVHDTTLGNWVRAYRKKHAADAVPLELSDRARLQELECENREMRQKIAFLEKLRNTLRRSSGERQVRVHRRRVCRPQGRRYGRWKRRGWPGRHLAKKAEAALRISLARRNSAFSSLSRLISSASAVVVPDRCPALISARRTQLRTVSAVPMPYFAATAFIAARSVG</sequence>
<evidence type="ECO:0000313" key="2">
    <source>
        <dbReference type="EMBL" id="TDD20449.1"/>
    </source>
</evidence>
<keyword evidence="1" id="KW-0175">Coiled coil</keyword>
<dbReference type="EMBL" id="SMKP01000045">
    <property type="protein sequence ID" value="TDD20449.1"/>
    <property type="molecule type" value="Genomic_DNA"/>
</dbReference>
<dbReference type="AlphaFoldDB" id="A0A4R4WSB3"/>
<dbReference type="SUPFAM" id="SSF46689">
    <property type="entry name" value="Homeodomain-like"/>
    <property type="match status" value="1"/>
</dbReference>
<reference evidence="2 3" key="1">
    <citation type="submission" date="2019-03" db="EMBL/GenBank/DDBJ databases">
        <title>Draft genome sequences of novel Actinobacteria.</title>
        <authorList>
            <person name="Sahin N."/>
            <person name="Ay H."/>
            <person name="Saygin H."/>
        </authorList>
    </citation>
    <scope>NUCLEOTIDE SEQUENCE [LARGE SCALE GENOMIC DNA]</scope>
    <source>
        <strain evidence="2 3">KC712</strain>
    </source>
</reference>
<proteinExistence type="predicted"/>
<comment type="caution">
    <text evidence="2">The sequence shown here is derived from an EMBL/GenBank/DDBJ whole genome shotgun (WGS) entry which is preliminary data.</text>
</comment>
<evidence type="ECO:0000313" key="3">
    <source>
        <dbReference type="Proteomes" id="UP000294543"/>
    </source>
</evidence>
<evidence type="ECO:0000256" key="1">
    <source>
        <dbReference type="SAM" id="Coils"/>
    </source>
</evidence>
<gene>
    <name evidence="2" type="ORF">E1294_17710</name>
</gene>
<dbReference type="GO" id="GO:0004803">
    <property type="term" value="F:transposase activity"/>
    <property type="evidence" value="ECO:0007669"/>
    <property type="project" value="InterPro"/>
</dbReference>
<dbReference type="InterPro" id="IPR009057">
    <property type="entry name" value="Homeodomain-like_sf"/>
</dbReference>
<organism evidence="2 3">
    <name type="scientific">Nonomuraea diastatica</name>
    <dbReference type="NCBI Taxonomy" id="1848329"/>
    <lineage>
        <taxon>Bacteria</taxon>
        <taxon>Bacillati</taxon>
        <taxon>Actinomycetota</taxon>
        <taxon>Actinomycetes</taxon>
        <taxon>Streptosporangiales</taxon>
        <taxon>Streptosporangiaceae</taxon>
        <taxon>Nonomuraea</taxon>
    </lineage>
</organism>
<dbReference type="InterPro" id="IPR002514">
    <property type="entry name" value="Transposase_8"/>
</dbReference>
<name>A0A4R4WSB3_9ACTN</name>
<dbReference type="GO" id="GO:0003677">
    <property type="term" value="F:DNA binding"/>
    <property type="evidence" value="ECO:0007669"/>
    <property type="project" value="InterPro"/>
</dbReference>